<evidence type="ECO:0000313" key="1">
    <source>
        <dbReference type="EMBL" id="KAH9372479.1"/>
    </source>
</evidence>
<dbReference type="VEuPathDB" id="VectorBase:HLOH_062665"/>
<protein>
    <submittedName>
        <fullName evidence="1">Uncharacterized protein</fullName>
    </submittedName>
</protein>
<accession>A0A9J6GC94</accession>
<sequence length="135" mass="15201">MLGMSKAALIAFDGVEVPRAIYYYGRERRCRPYHPLCRLCSLSLKTGHRPDVCPTLEKSRCTRCEHENPQEAYDCQPKCVLCGDAHTAMDPTYSARQRKPYNKSHLLQNAGNVSNCNDSGARLTATVDPKSQCHR</sequence>
<proteinExistence type="predicted"/>
<name>A0A9J6GC94_HAELO</name>
<evidence type="ECO:0000313" key="2">
    <source>
        <dbReference type="Proteomes" id="UP000821853"/>
    </source>
</evidence>
<dbReference type="Proteomes" id="UP000821853">
    <property type="component" value="Chromosome 4"/>
</dbReference>
<reference evidence="1 2" key="1">
    <citation type="journal article" date="2020" name="Cell">
        <title>Large-Scale Comparative Analyses of Tick Genomes Elucidate Their Genetic Diversity and Vector Capacities.</title>
        <authorList>
            <consortium name="Tick Genome and Microbiome Consortium (TIGMIC)"/>
            <person name="Jia N."/>
            <person name="Wang J."/>
            <person name="Shi W."/>
            <person name="Du L."/>
            <person name="Sun Y."/>
            <person name="Zhan W."/>
            <person name="Jiang J.F."/>
            <person name="Wang Q."/>
            <person name="Zhang B."/>
            <person name="Ji P."/>
            <person name="Bell-Sakyi L."/>
            <person name="Cui X.M."/>
            <person name="Yuan T.T."/>
            <person name="Jiang B.G."/>
            <person name="Yang W.F."/>
            <person name="Lam T.T."/>
            <person name="Chang Q.C."/>
            <person name="Ding S.J."/>
            <person name="Wang X.J."/>
            <person name="Zhu J.G."/>
            <person name="Ruan X.D."/>
            <person name="Zhao L."/>
            <person name="Wei J.T."/>
            <person name="Ye R.Z."/>
            <person name="Que T.C."/>
            <person name="Du C.H."/>
            <person name="Zhou Y.H."/>
            <person name="Cheng J.X."/>
            <person name="Dai P.F."/>
            <person name="Guo W.B."/>
            <person name="Han X.H."/>
            <person name="Huang E.J."/>
            <person name="Li L.F."/>
            <person name="Wei W."/>
            <person name="Gao Y.C."/>
            <person name="Liu J.Z."/>
            <person name="Shao H.Z."/>
            <person name="Wang X."/>
            <person name="Wang C.C."/>
            <person name="Yang T.C."/>
            <person name="Huo Q.B."/>
            <person name="Li W."/>
            <person name="Chen H.Y."/>
            <person name="Chen S.E."/>
            <person name="Zhou L.G."/>
            <person name="Ni X.B."/>
            <person name="Tian J.H."/>
            <person name="Sheng Y."/>
            <person name="Liu T."/>
            <person name="Pan Y.S."/>
            <person name="Xia L.Y."/>
            <person name="Li J."/>
            <person name="Zhao F."/>
            <person name="Cao W.C."/>
        </authorList>
    </citation>
    <scope>NUCLEOTIDE SEQUENCE [LARGE SCALE GENOMIC DNA]</scope>
    <source>
        <strain evidence="1">HaeL-2018</strain>
    </source>
</reference>
<dbReference type="AlphaFoldDB" id="A0A9J6GC94"/>
<comment type="caution">
    <text evidence="1">The sequence shown here is derived from an EMBL/GenBank/DDBJ whole genome shotgun (WGS) entry which is preliminary data.</text>
</comment>
<keyword evidence="2" id="KW-1185">Reference proteome</keyword>
<dbReference type="OrthoDB" id="3039988at2759"/>
<dbReference type="EMBL" id="JABSTR010000006">
    <property type="protein sequence ID" value="KAH9372479.1"/>
    <property type="molecule type" value="Genomic_DNA"/>
</dbReference>
<gene>
    <name evidence="1" type="ORF">HPB48_008120</name>
</gene>
<organism evidence="1 2">
    <name type="scientific">Haemaphysalis longicornis</name>
    <name type="common">Bush tick</name>
    <dbReference type="NCBI Taxonomy" id="44386"/>
    <lineage>
        <taxon>Eukaryota</taxon>
        <taxon>Metazoa</taxon>
        <taxon>Ecdysozoa</taxon>
        <taxon>Arthropoda</taxon>
        <taxon>Chelicerata</taxon>
        <taxon>Arachnida</taxon>
        <taxon>Acari</taxon>
        <taxon>Parasitiformes</taxon>
        <taxon>Ixodida</taxon>
        <taxon>Ixodoidea</taxon>
        <taxon>Ixodidae</taxon>
        <taxon>Haemaphysalinae</taxon>
        <taxon>Haemaphysalis</taxon>
    </lineage>
</organism>
<dbReference type="OMA" id="TRCEHEN"/>